<proteinExistence type="predicted"/>
<comment type="caution">
    <text evidence="1">The sequence shown here is derived from an EMBL/GenBank/DDBJ whole genome shotgun (WGS) entry which is preliminary data.</text>
</comment>
<sequence length="309" mass="37167">MKSILLIIPYFGKWPLWFEAYLKSIEKNPTINWLCPTDCEIPDNHPDNIKFLRTTLPELNKKVNPIVEAEVPLNPRKFCDLKPAYGEIFSKEVAEYDFWGICDMDIIWGDIRKFMTEDILNSFDMISSRKEAISGHFNLFRNTAQINSLYKKLPNYKQLFEVPEFKWTDEVVLTAYLKNSDVFRNLNIKVKWDSILCNQERGKDSHQEYHLDRWLWDNGKMINTKTDEEVMYLHFINWKRTMKFSEIKYKDSQQQFYISYQGMHYQSNTQLKHLLNEIKNFFQGYYVRLKKNELKKKKNTYLKGLKNKL</sequence>
<protein>
    <submittedName>
        <fullName evidence="1">DUF6625 family protein</fullName>
    </submittedName>
</protein>
<organism evidence="1 2">
    <name type="scientific">Mesonia sediminis</name>
    <dbReference type="NCBI Taxonomy" id="1703946"/>
    <lineage>
        <taxon>Bacteria</taxon>
        <taxon>Pseudomonadati</taxon>
        <taxon>Bacteroidota</taxon>
        <taxon>Flavobacteriia</taxon>
        <taxon>Flavobacteriales</taxon>
        <taxon>Flavobacteriaceae</taxon>
        <taxon>Mesonia</taxon>
    </lineage>
</organism>
<dbReference type="Pfam" id="PF20330">
    <property type="entry name" value="DUF6625"/>
    <property type="match status" value="1"/>
</dbReference>
<name>A0ABW5SGI0_9FLAO</name>
<evidence type="ECO:0000313" key="2">
    <source>
        <dbReference type="Proteomes" id="UP001597357"/>
    </source>
</evidence>
<evidence type="ECO:0000313" key="1">
    <source>
        <dbReference type="EMBL" id="MFD2698603.1"/>
    </source>
</evidence>
<dbReference type="Proteomes" id="UP001597357">
    <property type="component" value="Unassembled WGS sequence"/>
</dbReference>
<reference evidence="2" key="1">
    <citation type="journal article" date="2019" name="Int. J. Syst. Evol. Microbiol.">
        <title>The Global Catalogue of Microorganisms (GCM) 10K type strain sequencing project: providing services to taxonomists for standard genome sequencing and annotation.</title>
        <authorList>
            <consortium name="The Broad Institute Genomics Platform"/>
            <consortium name="The Broad Institute Genome Sequencing Center for Infectious Disease"/>
            <person name="Wu L."/>
            <person name="Ma J."/>
        </authorList>
    </citation>
    <scope>NUCLEOTIDE SEQUENCE [LARGE SCALE GENOMIC DNA]</scope>
    <source>
        <strain evidence="2">KCTC 42255</strain>
    </source>
</reference>
<dbReference type="RefSeq" id="WP_379048369.1">
    <property type="nucleotide sequence ID" value="NZ_JBHULZ010000041.1"/>
</dbReference>
<gene>
    <name evidence="1" type="ORF">ACFSQ0_11420</name>
</gene>
<keyword evidence="2" id="KW-1185">Reference proteome</keyword>
<accession>A0ABW5SGI0</accession>
<dbReference type="EMBL" id="JBHULZ010000041">
    <property type="protein sequence ID" value="MFD2698603.1"/>
    <property type="molecule type" value="Genomic_DNA"/>
</dbReference>
<dbReference type="InterPro" id="IPR046733">
    <property type="entry name" value="DUF6625"/>
</dbReference>